<accession>A0A0K9Q462</accession>
<dbReference type="Proteomes" id="UP000036987">
    <property type="component" value="Unassembled WGS sequence"/>
</dbReference>
<proteinExistence type="predicted"/>
<keyword evidence="2" id="KW-0812">Transmembrane</keyword>
<comment type="caution">
    <text evidence="3">The sequence shown here is derived from an EMBL/GenBank/DDBJ whole genome shotgun (WGS) entry which is preliminary data.</text>
</comment>
<reference evidence="4" key="1">
    <citation type="journal article" date="2016" name="Nature">
        <title>The genome of the seagrass Zostera marina reveals angiosperm adaptation to the sea.</title>
        <authorList>
            <person name="Olsen J.L."/>
            <person name="Rouze P."/>
            <person name="Verhelst B."/>
            <person name="Lin Y.-C."/>
            <person name="Bayer T."/>
            <person name="Collen J."/>
            <person name="Dattolo E."/>
            <person name="De Paoli E."/>
            <person name="Dittami S."/>
            <person name="Maumus F."/>
            <person name="Michel G."/>
            <person name="Kersting A."/>
            <person name="Lauritano C."/>
            <person name="Lohaus R."/>
            <person name="Toepel M."/>
            <person name="Tonon T."/>
            <person name="Vanneste K."/>
            <person name="Amirebrahimi M."/>
            <person name="Brakel J."/>
            <person name="Bostroem C."/>
            <person name="Chovatia M."/>
            <person name="Grimwood J."/>
            <person name="Jenkins J.W."/>
            <person name="Jueterbock A."/>
            <person name="Mraz A."/>
            <person name="Stam W.T."/>
            <person name="Tice H."/>
            <person name="Bornberg-Bauer E."/>
            <person name="Green P.J."/>
            <person name="Pearson G.A."/>
            <person name="Procaccini G."/>
            <person name="Duarte C.M."/>
            <person name="Schmutz J."/>
            <person name="Reusch T.B.H."/>
            <person name="Van de Peer Y."/>
        </authorList>
    </citation>
    <scope>NUCLEOTIDE SEQUENCE [LARGE SCALE GENOMIC DNA]</scope>
    <source>
        <strain evidence="4">cv. Finnish</strain>
    </source>
</reference>
<feature type="compositionally biased region" description="Polar residues" evidence="1">
    <location>
        <begin position="189"/>
        <end position="198"/>
    </location>
</feature>
<keyword evidence="2" id="KW-1133">Transmembrane helix</keyword>
<evidence type="ECO:0000313" key="4">
    <source>
        <dbReference type="Proteomes" id="UP000036987"/>
    </source>
</evidence>
<organism evidence="3 4">
    <name type="scientific">Zostera marina</name>
    <name type="common">Eelgrass</name>
    <dbReference type="NCBI Taxonomy" id="29655"/>
    <lineage>
        <taxon>Eukaryota</taxon>
        <taxon>Viridiplantae</taxon>
        <taxon>Streptophyta</taxon>
        <taxon>Embryophyta</taxon>
        <taxon>Tracheophyta</taxon>
        <taxon>Spermatophyta</taxon>
        <taxon>Magnoliopsida</taxon>
        <taxon>Liliopsida</taxon>
        <taxon>Zosteraceae</taxon>
        <taxon>Zostera</taxon>
    </lineage>
</organism>
<gene>
    <name evidence="3" type="ORF">ZOSMA_116G00210</name>
</gene>
<sequence length="251" mass="28747">MLLVSQSFNPCLYSPCPSNFRRSLFSNSFFNHTNVVHSLDLDKRRIARYIIGDEGDRRVCCTGIAQDAPFVAAIGACILNSLAFPIYTEKEDDDGDEVIDSTDVRLAVMGFISFIPYFNWLSWVFALVDSGKQRYILYSIVYLAPYFRTNLSLSPEESWVPIASILLCVIHVQLEISIMNGDITDIFSGSSRQDGNSQVERRRSHRNELPSAKDKPRDTIRGWKVEQKSAEILRKLKRKEKDDEEKKKSDY</sequence>
<keyword evidence="4" id="KW-1185">Reference proteome</keyword>
<feature type="compositionally biased region" description="Basic and acidic residues" evidence="1">
    <location>
        <begin position="206"/>
        <end position="217"/>
    </location>
</feature>
<dbReference type="PANTHER" id="PTHR36804:SF1">
    <property type="entry name" value="OS04G0585600 PROTEIN"/>
    <property type="match status" value="1"/>
</dbReference>
<evidence type="ECO:0000313" key="3">
    <source>
        <dbReference type="EMBL" id="KMZ75297.1"/>
    </source>
</evidence>
<keyword evidence="2" id="KW-0472">Membrane</keyword>
<feature type="transmembrane region" description="Helical" evidence="2">
    <location>
        <begin position="107"/>
        <end position="128"/>
    </location>
</feature>
<dbReference type="AlphaFoldDB" id="A0A0K9Q462"/>
<feature type="region of interest" description="Disordered" evidence="1">
    <location>
        <begin position="189"/>
        <end position="217"/>
    </location>
</feature>
<feature type="transmembrane region" description="Helical" evidence="2">
    <location>
        <begin position="68"/>
        <end position="87"/>
    </location>
</feature>
<name>A0A0K9Q462_ZOSMR</name>
<dbReference type="PANTHER" id="PTHR36804">
    <property type="entry name" value="OSJNBA0013K16.11 PROTEIN"/>
    <property type="match status" value="1"/>
</dbReference>
<evidence type="ECO:0000256" key="2">
    <source>
        <dbReference type="SAM" id="Phobius"/>
    </source>
</evidence>
<dbReference type="OrthoDB" id="2014574at2759"/>
<dbReference type="EMBL" id="LFYR01000182">
    <property type="protein sequence ID" value="KMZ75297.1"/>
    <property type="molecule type" value="Genomic_DNA"/>
</dbReference>
<evidence type="ECO:0000256" key="1">
    <source>
        <dbReference type="SAM" id="MobiDB-lite"/>
    </source>
</evidence>
<protein>
    <submittedName>
        <fullName evidence="3">Uncharacterized protein</fullName>
    </submittedName>
</protein>